<evidence type="ECO:0000313" key="3">
    <source>
        <dbReference type="Proteomes" id="UP000823674"/>
    </source>
</evidence>
<evidence type="ECO:0000256" key="1">
    <source>
        <dbReference type="SAM" id="Phobius"/>
    </source>
</evidence>
<accession>A0ABQ7LCN6</accession>
<keyword evidence="1" id="KW-1133">Transmembrane helix</keyword>
<sequence>MKKILIDFGLNLMKGSIPFEDQTERSSIERGNQKIKLLVSVWAFFFCPWVEFIFSWKYSYFSGSS</sequence>
<proteinExistence type="predicted"/>
<comment type="caution">
    <text evidence="2">The sequence shown here is derived from an EMBL/GenBank/DDBJ whole genome shotgun (WGS) entry which is preliminary data.</text>
</comment>
<protein>
    <submittedName>
        <fullName evidence="2">Uncharacterized protein</fullName>
    </submittedName>
</protein>
<reference evidence="2 3" key="1">
    <citation type="submission" date="2021-03" db="EMBL/GenBank/DDBJ databases">
        <authorList>
            <person name="King G.J."/>
            <person name="Bancroft I."/>
            <person name="Baten A."/>
            <person name="Bloomfield J."/>
            <person name="Borpatragohain P."/>
            <person name="He Z."/>
            <person name="Irish N."/>
            <person name="Irwin J."/>
            <person name="Liu K."/>
            <person name="Mauleon R.P."/>
            <person name="Moore J."/>
            <person name="Morris R."/>
            <person name="Ostergaard L."/>
            <person name="Wang B."/>
            <person name="Wells R."/>
        </authorList>
    </citation>
    <scope>NUCLEOTIDE SEQUENCE [LARGE SCALE GENOMIC DNA]</scope>
    <source>
        <strain evidence="2">R-o-18</strain>
        <tissue evidence="2">Leaf</tissue>
    </source>
</reference>
<keyword evidence="1" id="KW-0472">Membrane</keyword>
<dbReference type="EMBL" id="JADBGQ010000008">
    <property type="protein sequence ID" value="KAG5384278.1"/>
    <property type="molecule type" value="Genomic_DNA"/>
</dbReference>
<evidence type="ECO:0000313" key="2">
    <source>
        <dbReference type="EMBL" id="KAG5384278.1"/>
    </source>
</evidence>
<gene>
    <name evidence="2" type="primary">A09p040860.1_BraROA</name>
    <name evidence="2" type="ORF">IGI04_035748</name>
</gene>
<feature type="transmembrane region" description="Helical" evidence="1">
    <location>
        <begin position="35"/>
        <end position="56"/>
    </location>
</feature>
<dbReference type="Proteomes" id="UP000823674">
    <property type="component" value="Chromosome A09"/>
</dbReference>
<keyword evidence="3" id="KW-1185">Reference proteome</keyword>
<keyword evidence="1" id="KW-0812">Transmembrane</keyword>
<name>A0ABQ7LCN6_BRACM</name>
<organism evidence="2 3">
    <name type="scientific">Brassica rapa subsp. trilocularis</name>
    <dbReference type="NCBI Taxonomy" id="1813537"/>
    <lineage>
        <taxon>Eukaryota</taxon>
        <taxon>Viridiplantae</taxon>
        <taxon>Streptophyta</taxon>
        <taxon>Embryophyta</taxon>
        <taxon>Tracheophyta</taxon>
        <taxon>Spermatophyta</taxon>
        <taxon>Magnoliopsida</taxon>
        <taxon>eudicotyledons</taxon>
        <taxon>Gunneridae</taxon>
        <taxon>Pentapetalae</taxon>
        <taxon>rosids</taxon>
        <taxon>malvids</taxon>
        <taxon>Brassicales</taxon>
        <taxon>Brassicaceae</taxon>
        <taxon>Brassiceae</taxon>
        <taxon>Brassica</taxon>
    </lineage>
</organism>